<accession>A0A1G2A5N7</accession>
<keyword evidence="1" id="KW-0472">Membrane</keyword>
<name>A0A1G2A5N7_9BACT</name>
<feature type="transmembrane region" description="Helical" evidence="1">
    <location>
        <begin position="35"/>
        <end position="55"/>
    </location>
</feature>
<feature type="transmembrane region" description="Helical" evidence="1">
    <location>
        <begin position="61"/>
        <end position="85"/>
    </location>
</feature>
<keyword evidence="1" id="KW-0812">Transmembrane</keyword>
<dbReference type="Proteomes" id="UP000178315">
    <property type="component" value="Unassembled WGS sequence"/>
</dbReference>
<evidence type="ECO:0000313" key="2">
    <source>
        <dbReference type="EMBL" id="OGY72203.1"/>
    </source>
</evidence>
<gene>
    <name evidence="2" type="ORF">A3H61_05450</name>
</gene>
<comment type="caution">
    <text evidence="2">The sequence shown here is derived from an EMBL/GenBank/DDBJ whole genome shotgun (WGS) entry which is preliminary data.</text>
</comment>
<organism evidence="2 3">
    <name type="scientific">Candidatus Jacksonbacteria bacterium RIFCSPLOWO2_02_FULL_44_20</name>
    <dbReference type="NCBI Taxonomy" id="1798460"/>
    <lineage>
        <taxon>Bacteria</taxon>
        <taxon>Candidatus Jacksoniibacteriota</taxon>
    </lineage>
</organism>
<evidence type="ECO:0000256" key="1">
    <source>
        <dbReference type="SAM" id="Phobius"/>
    </source>
</evidence>
<sequence>MKFAKFILDYERHNNNIPSKWFKQKKIKWDILKSFVSLFFSNIFVVLTFLIGGMFKWFDSYIALMIIFLAILFALCFGISAIIIYKKILDEEQFFVTLHKEEIKKTLEKYLSAIEHQ</sequence>
<keyword evidence="1" id="KW-1133">Transmembrane helix</keyword>
<dbReference type="EMBL" id="MHJU01000041">
    <property type="protein sequence ID" value="OGY72203.1"/>
    <property type="molecule type" value="Genomic_DNA"/>
</dbReference>
<evidence type="ECO:0000313" key="3">
    <source>
        <dbReference type="Proteomes" id="UP000178315"/>
    </source>
</evidence>
<proteinExistence type="predicted"/>
<reference evidence="2 3" key="1">
    <citation type="journal article" date="2016" name="Nat. Commun.">
        <title>Thousands of microbial genomes shed light on interconnected biogeochemical processes in an aquifer system.</title>
        <authorList>
            <person name="Anantharaman K."/>
            <person name="Brown C.T."/>
            <person name="Hug L.A."/>
            <person name="Sharon I."/>
            <person name="Castelle C.J."/>
            <person name="Probst A.J."/>
            <person name="Thomas B.C."/>
            <person name="Singh A."/>
            <person name="Wilkins M.J."/>
            <person name="Karaoz U."/>
            <person name="Brodie E.L."/>
            <person name="Williams K.H."/>
            <person name="Hubbard S.S."/>
            <person name="Banfield J.F."/>
        </authorList>
    </citation>
    <scope>NUCLEOTIDE SEQUENCE [LARGE SCALE GENOMIC DNA]</scope>
</reference>
<protein>
    <submittedName>
        <fullName evidence="2">Uncharacterized protein</fullName>
    </submittedName>
</protein>
<dbReference type="AlphaFoldDB" id="A0A1G2A5N7"/>